<protein>
    <submittedName>
        <fullName evidence="3">Glycosyl transferase family 90-domain-containing protein</fullName>
    </submittedName>
</protein>
<gene>
    <name evidence="3" type="ORF">BDQ12DRAFT_613090</name>
</gene>
<dbReference type="InterPro" id="IPR051091">
    <property type="entry name" value="O-Glucosyltr/Glycosyltrsf_90"/>
</dbReference>
<dbReference type="OrthoDB" id="541052at2759"/>
<evidence type="ECO:0000313" key="3">
    <source>
        <dbReference type="EMBL" id="TFK34650.1"/>
    </source>
</evidence>
<sequence>MASGAVSQSTSYRTPVKTVYQPVTVTRTRTAWARTTRTVLPPQTAEPEWEDDVDFDAPPVKAAPPAKKQAPIKEEKAPLEEEKAKEEPLEEHEYRDDGLLKVNPNGPHPIYELIKRAEDTWAKKLSRASKTLGEAVEEYKRRYKRDPPLGFDDWWGFVEDAEIQLPDEYDQIYNDLEPYWGMDPNDLQEIQREWEGHADSFTVGKEANGMISLVNYTLPGDEDKRFQLSKGAFEVMDLLEDVEEFIPPFRAVFSPHDNPNLHTDYELRNLALKAAATGTYIDINDPPEVKLNGWISACPPLSPAWRDPIDYNGPPPPRPYKSFIHDHRLSMDPCLHPSHLIQHGQFLSHKTGPVPHRRLIPQFSFCPTMLHHDIMPAMPINWVEDIYPRTNDPEWQQKFDSRLQWRGRNTGMWHTEDSRWRDMQRSRLVDWASNFTSENVTVLPPTKGDKERVGNGDNVRKALYAPAVADIAFADAPVSCPPEMCDKLKKIYEYREQHDIKRAGNYKYVIDVDGNGWSSRFKRLITSNSLIFKSTIYPEWYTDRVMPWVHYVPIQVDLSDLYDSLLFFRGNPNGDGAHDDLAMKIALSGREWSKTFWRKEDLTAYMFRLFLEYARVMSPDRKTMSYIHVEPGT</sequence>
<dbReference type="PANTHER" id="PTHR12203">
    <property type="entry name" value="KDEL LYS-ASP-GLU-LEU CONTAINING - RELATED"/>
    <property type="match status" value="1"/>
</dbReference>
<evidence type="ECO:0000256" key="1">
    <source>
        <dbReference type="SAM" id="MobiDB-lite"/>
    </source>
</evidence>
<feature type="region of interest" description="Disordered" evidence="1">
    <location>
        <begin position="40"/>
        <end position="102"/>
    </location>
</feature>
<accession>A0A5C3LP27</accession>
<keyword evidence="4" id="KW-1185">Reference proteome</keyword>
<name>A0A5C3LP27_9AGAR</name>
<reference evidence="3 4" key="1">
    <citation type="journal article" date="2019" name="Nat. Ecol. Evol.">
        <title>Megaphylogeny resolves global patterns of mushroom evolution.</title>
        <authorList>
            <person name="Varga T."/>
            <person name="Krizsan K."/>
            <person name="Foldi C."/>
            <person name="Dima B."/>
            <person name="Sanchez-Garcia M."/>
            <person name="Sanchez-Ramirez S."/>
            <person name="Szollosi G.J."/>
            <person name="Szarkandi J.G."/>
            <person name="Papp V."/>
            <person name="Albert L."/>
            <person name="Andreopoulos W."/>
            <person name="Angelini C."/>
            <person name="Antonin V."/>
            <person name="Barry K.W."/>
            <person name="Bougher N.L."/>
            <person name="Buchanan P."/>
            <person name="Buyck B."/>
            <person name="Bense V."/>
            <person name="Catcheside P."/>
            <person name="Chovatia M."/>
            <person name="Cooper J."/>
            <person name="Damon W."/>
            <person name="Desjardin D."/>
            <person name="Finy P."/>
            <person name="Geml J."/>
            <person name="Haridas S."/>
            <person name="Hughes K."/>
            <person name="Justo A."/>
            <person name="Karasinski D."/>
            <person name="Kautmanova I."/>
            <person name="Kiss B."/>
            <person name="Kocsube S."/>
            <person name="Kotiranta H."/>
            <person name="LaButti K.M."/>
            <person name="Lechner B.E."/>
            <person name="Liimatainen K."/>
            <person name="Lipzen A."/>
            <person name="Lukacs Z."/>
            <person name="Mihaltcheva S."/>
            <person name="Morgado L.N."/>
            <person name="Niskanen T."/>
            <person name="Noordeloos M.E."/>
            <person name="Ohm R.A."/>
            <person name="Ortiz-Santana B."/>
            <person name="Ovrebo C."/>
            <person name="Racz N."/>
            <person name="Riley R."/>
            <person name="Savchenko A."/>
            <person name="Shiryaev A."/>
            <person name="Soop K."/>
            <person name="Spirin V."/>
            <person name="Szebenyi C."/>
            <person name="Tomsovsky M."/>
            <person name="Tulloss R.E."/>
            <person name="Uehling J."/>
            <person name="Grigoriev I.V."/>
            <person name="Vagvolgyi C."/>
            <person name="Papp T."/>
            <person name="Martin F.M."/>
            <person name="Miettinen O."/>
            <person name="Hibbett D.S."/>
            <person name="Nagy L.G."/>
        </authorList>
    </citation>
    <scope>NUCLEOTIDE SEQUENCE [LARGE SCALE GENOMIC DNA]</scope>
    <source>
        <strain evidence="3 4">CBS 166.37</strain>
    </source>
</reference>
<organism evidence="3 4">
    <name type="scientific">Crucibulum laeve</name>
    <dbReference type="NCBI Taxonomy" id="68775"/>
    <lineage>
        <taxon>Eukaryota</taxon>
        <taxon>Fungi</taxon>
        <taxon>Dikarya</taxon>
        <taxon>Basidiomycota</taxon>
        <taxon>Agaricomycotina</taxon>
        <taxon>Agaricomycetes</taxon>
        <taxon>Agaricomycetidae</taxon>
        <taxon>Agaricales</taxon>
        <taxon>Agaricineae</taxon>
        <taxon>Nidulariaceae</taxon>
        <taxon>Crucibulum</taxon>
    </lineage>
</organism>
<dbReference type="Pfam" id="PF05686">
    <property type="entry name" value="Glyco_transf_90"/>
    <property type="match status" value="1"/>
</dbReference>
<evidence type="ECO:0000313" key="4">
    <source>
        <dbReference type="Proteomes" id="UP000308652"/>
    </source>
</evidence>
<dbReference type="SMART" id="SM00672">
    <property type="entry name" value="CAP10"/>
    <property type="match status" value="1"/>
</dbReference>
<dbReference type="EMBL" id="ML213629">
    <property type="protein sequence ID" value="TFK34650.1"/>
    <property type="molecule type" value="Genomic_DNA"/>
</dbReference>
<feature type="compositionally biased region" description="Basic and acidic residues" evidence="1">
    <location>
        <begin position="71"/>
        <end position="99"/>
    </location>
</feature>
<dbReference type="AlphaFoldDB" id="A0A5C3LP27"/>
<evidence type="ECO:0000259" key="2">
    <source>
        <dbReference type="SMART" id="SM00672"/>
    </source>
</evidence>
<dbReference type="InterPro" id="IPR006598">
    <property type="entry name" value="CAP10"/>
</dbReference>
<dbReference type="PANTHER" id="PTHR12203:SF118">
    <property type="entry name" value="BETA-1,2-XYLOSYLTRANSFERASE 1"/>
    <property type="match status" value="1"/>
</dbReference>
<dbReference type="Proteomes" id="UP000308652">
    <property type="component" value="Unassembled WGS sequence"/>
</dbReference>
<keyword evidence="3" id="KW-0808">Transferase</keyword>
<feature type="domain" description="Glycosyl transferase CAP10" evidence="2">
    <location>
        <begin position="345"/>
        <end position="620"/>
    </location>
</feature>
<dbReference type="GO" id="GO:0016740">
    <property type="term" value="F:transferase activity"/>
    <property type="evidence" value="ECO:0007669"/>
    <property type="project" value="UniProtKB-KW"/>
</dbReference>
<feature type="compositionally biased region" description="Low complexity" evidence="1">
    <location>
        <begin position="57"/>
        <end position="69"/>
    </location>
</feature>
<proteinExistence type="predicted"/>